<evidence type="ECO:0000256" key="1">
    <source>
        <dbReference type="ARBA" id="ARBA00010641"/>
    </source>
</evidence>
<dbReference type="Gene3D" id="1.10.1740.10">
    <property type="match status" value="1"/>
</dbReference>
<dbReference type="SUPFAM" id="SSF88946">
    <property type="entry name" value="Sigma2 domain of RNA polymerase sigma factors"/>
    <property type="match status" value="1"/>
</dbReference>
<dbReference type="GO" id="GO:0003677">
    <property type="term" value="F:DNA binding"/>
    <property type="evidence" value="ECO:0007669"/>
    <property type="project" value="UniProtKB-KW"/>
</dbReference>
<feature type="domain" description="RNA polymerase sigma-70 region 2" evidence="6">
    <location>
        <begin position="27"/>
        <end position="99"/>
    </location>
</feature>
<proteinExistence type="inferred from homology"/>
<name>A0A7W9SMG4_ARMRO</name>
<dbReference type="InterPro" id="IPR013325">
    <property type="entry name" value="RNA_pol_sigma_r2"/>
</dbReference>
<keyword evidence="3" id="KW-0731">Sigma factor</keyword>
<dbReference type="EMBL" id="JACHGW010000001">
    <property type="protein sequence ID" value="MBB6049340.1"/>
    <property type="molecule type" value="Genomic_DNA"/>
</dbReference>
<dbReference type="GO" id="GO:0006352">
    <property type="term" value="P:DNA-templated transcription initiation"/>
    <property type="evidence" value="ECO:0007669"/>
    <property type="project" value="InterPro"/>
</dbReference>
<evidence type="ECO:0000256" key="3">
    <source>
        <dbReference type="ARBA" id="ARBA00023082"/>
    </source>
</evidence>
<evidence type="ECO:0000259" key="6">
    <source>
        <dbReference type="Pfam" id="PF04542"/>
    </source>
</evidence>
<dbReference type="InterPro" id="IPR013324">
    <property type="entry name" value="RNA_pol_sigma_r3/r4-like"/>
</dbReference>
<comment type="similarity">
    <text evidence="1">Belongs to the sigma-70 factor family. ECF subfamily.</text>
</comment>
<accession>A0A7W9SMG4</accession>
<dbReference type="InterPro" id="IPR013249">
    <property type="entry name" value="RNA_pol_sigma70_r4_t2"/>
</dbReference>
<dbReference type="Pfam" id="PF08281">
    <property type="entry name" value="Sigma70_r4_2"/>
    <property type="match status" value="1"/>
</dbReference>
<dbReference type="Pfam" id="PF04542">
    <property type="entry name" value="Sigma70_r2"/>
    <property type="match status" value="1"/>
</dbReference>
<dbReference type="InterPro" id="IPR014284">
    <property type="entry name" value="RNA_pol_sigma-70_dom"/>
</dbReference>
<dbReference type="GO" id="GO:0016987">
    <property type="term" value="F:sigma factor activity"/>
    <property type="evidence" value="ECO:0007669"/>
    <property type="project" value="UniProtKB-KW"/>
</dbReference>
<evidence type="ECO:0000259" key="7">
    <source>
        <dbReference type="Pfam" id="PF08281"/>
    </source>
</evidence>
<evidence type="ECO:0000256" key="5">
    <source>
        <dbReference type="ARBA" id="ARBA00023163"/>
    </source>
</evidence>
<keyword evidence="5" id="KW-0804">Transcription</keyword>
<gene>
    <name evidence="8" type="ORF">HNQ39_001102</name>
</gene>
<dbReference type="InterPro" id="IPR007627">
    <property type="entry name" value="RNA_pol_sigma70_r2"/>
</dbReference>
<protein>
    <submittedName>
        <fullName evidence="8">RNA polymerase sigma-70 factor (ECF subfamily)</fullName>
    </submittedName>
</protein>
<evidence type="ECO:0000313" key="8">
    <source>
        <dbReference type="EMBL" id="MBB6049340.1"/>
    </source>
</evidence>
<organism evidence="8 9">
    <name type="scientific">Armatimonas rosea</name>
    <dbReference type="NCBI Taxonomy" id="685828"/>
    <lineage>
        <taxon>Bacteria</taxon>
        <taxon>Bacillati</taxon>
        <taxon>Armatimonadota</taxon>
        <taxon>Armatimonadia</taxon>
        <taxon>Armatimonadales</taxon>
        <taxon>Armatimonadaceae</taxon>
        <taxon>Armatimonas</taxon>
    </lineage>
</organism>
<dbReference type="InterPro" id="IPR039425">
    <property type="entry name" value="RNA_pol_sigma-70-like"/>
</dbReference>
<dbReference type="Gene3D" id="1.10.10.10">
    <property type="entry name" value="Winged helix-like DNA-binding domain superfamily/Winged helix DNA-binding domain"/>
    <property type="match status" value="1"/>
</dbReference>
<evidence type="ECO:0000313" key="9">
    <source>
        <dbReference type="Proteomes" id="UP000520814"/>
    </source>
</evidence>
<keyword evidence="2" id="KW-0805">Transcription regulation</keyword>
<dbReference type="SUPFAM" id="SSF88659">
    <property type="entry name" value="Sigma3 and sigma4 domains of RNA polymerase sigma factors"/>
    <property type="match status" value="1"/>
</dbReference>
<reference evidence="8 9" key="1">
    <citation type="submission" date="2020-08" db="EMBL/GenBank/DDBJ databases">
        <title>Genomic Encyclopedia of Type Strains, Phase IV (KMG-IV): sequencing the most valuable type-strain genomes for metagenomic binning, comparative biology and taxonomic classification.</title>
        <authorList>
            <person name="Goeker M."/>
        </authorList>
    </citation>
    <scope>NUCLEOTIDE SEQUENCE [LARGE SCALE GENOMIC DNA]</scope>
    <source>
        <strain evidence="8 9">DSM 23562</strain>
    </source>
</reference>
<evidence type="ECO:0000256" key="4">
    <source>
        <dbReference type="ARBA" id="ARBA00023125"/>
    </source>
</evidence>
<keyword evidence="9" id="KW-1185">Reference proteome</keyword>
<dbReference type="PANTHER" id="PTHR43133:SF8">
    <property type="entry name" value="RNA POLYMERASE SIGMA FACTOR HI_1459-RELATED"/>
    <property type="match status" value="1"/>
</dbReference>
<dbReference type="CDD" id="cd06171">
    <property type="entry name" value="Sigma70_r4"/>
    <property type="match status" value="1"/>
</dbReference>
<evidence type="ECO:0000256" key="2">
    <source>
        <dbReference type="ARBA" id="ARBA00023015"/>
    </source>
</evidence>
<dbReference type="Proteomes" id="UP000520814">
    <property type="component" value="Unassembled WGS sequence"/>
</dbReference>
<dbReference type="RefSeq" id="WP_184192951.1">
    <property type="nucleotide sequence ID" value="NZ_JACHGW010000001.1"/>
</dbReference>
<feature type="domain" description="RNA polymerase sigma factor 70 region 4 type 2" evidence="7">
    <location>
        <begin position="129"/>
        <end position="178"/>
    </location>
</feature>
<dbReference type="PANTHER" id="PTHR43133">
    <property type="entry name" value="RNA POLYMERASE ECF-TYPE SIGMA FACTO"/>
    <property type="match status" value="1"/>
</dbReference>
<dbReference type="InterPro" id="IPR036388">
    <property type="entry name" value="WH-like_DNA-bd_sf"/>
</dbReference>
<dbReference type="NCBIfam" id="TIGR02937">
    <property type="entry name" value="sigma70-ECF"/>
    <property type="match status" value="1"/>
</dbReference>
<comment type="caution">
    <text evidence="8">The sequence shown here is derived from an EMBL/GenBank/DDBJ whole genome shotgun (WGS) entry which is preliminary data.</text>
</comment>
<dbReference type="AlphaFoldDB" id="A0A7W9SMG4"/>
<sequence>MTTRTTFALPWRRTRAVERLTPGELPTRYLATVVRYTSARLGPGAEAEDVAAEVFAAAFASWKHCPTPAAEATDHDPVRAWLFGIARRKVVDALRRRQRHPESELSEAQTKIGAGSPELELLGDEALGQLKAVLATLPEDQREALRLKYVEELSLVEIGIILRRSPAAVGQLLHRARAAARAKGSAYFEETEL</sequence>
<keyword evidence="4" id="KW-0238">DNA-binding</keyword>